<organism evidence="2 3">
    <name type="scientific">Elysia marginata</name>
    <dbReference type="NCBI Taxonomy" id="1093978"/>
    <lineage>
        <taxon>Eukaryota</taxon>
        <taxon>Metazoa</taxon>
        <taxon>Spiralia</taxon>
        <taxon>Lophotrochozoa</taxon>
        <taxon>Mollusca</taxon>
        <taxon>Gastropoda</taxon>
        <taxon>Heterobranchia</taxon>
        <taxon>Euthyneura</taxon>
        <taxon>Panpulmonata</taxon>
        <taxon>Sacoglossa</taxon>
        <taxon>Placobranchoidea</taxon>
        <taxon>Plakobranchidae</taxon>
        <taxon>Elysia</taxon>
    </lineage>
</organism>
<accession>A0AAV4HS75</accession>
<feature type="compositionally biased region" description="Basic and acidic residues" evidence="1">
    <location>
        <begin position="115"/>
        <end position="136"/>
    </location>
</feature>
<name>A0AAV4HS75_9GAST</name>
<evidence type="ECO:0000256" key="1">
    <source>
        <dbReference type="SAM" id="MobiDB-lite"/>
    </source>
</evidence>
<dbReference type="Proteomes" id="UP000762676">
    <property type="component" value="Unassembled WGS sequence"/>
</dbReference>
<dbReference type="EMBL" id="BMAT01012843">
    <property type="protein sequence ID" value="GFS00331.1"/>
    <property type="molecule type" value="Genomic_DNA"/>
</dbReference>
<feature type="region of interest" description="Disordered" evidence="1">
    <location>
        <begin position="111"/>
        <end position="136"/>
    </location>
</feature>
<reference evidence="2 3" key="1">
    <citation type="journal article" date="2021" name="Elife">
        <title>Chloroplast acquisition without the gene transfer in kleptoplastic sea slugs, Plakobranchus ocellatus.</title>
        <authorList>
            <person name="Maeda T."/>
            <person name="Takahashi S."/>
            <person name="Yoshida T."/>
            <person name="Shimamura S."/>
            <person name="Takaki Y."/>
            <person name="Nagai Y."/>
            <person name="Toyoda A."/>
            <person name="Suzuki Y."/>
            <person name="Arimoto A."/>
            <person name="Ishii H."/>
            <person name="Satoh N."/>
            <person name="Nishiyama T."/>
            <person name="Hasebe M."/>
            <person name="Maruyama T."/>
            <person name="Minagawa J."/>
            <person name="Obokata J."/>
            <person name="Shigenobu S."/>
        </authorList>
    </citation>
    <scope>NUCLEOTIDE SEQUENCE [LARGE SCALE GENOMIC DNA]</scope>
</reference>
<protein>
    <submittedName>
        <fullName evidence="2">Uncharacterized protein</fullName>
    </submittedName>
</protein>
<keyword evidence="3" id="KW-1185">Reference proteome</keyword>
<dbReference type="AlphaFoldDB" id="A0AAV4HS75"/>
<comment type="caution">
    <text evidence="2">The sequence shown here is derived from an EMBL/GenBank/DDBJ whole genome shotgun (WGS) entry which is preliminary data.</text>
</comment>
<evidence type="ECO:0000313" key="2">
    <source>
        <dbReference type="EMBL" id="GFS00331.1"/>
    </source>
</evidence>
<sequence>MVLKDHRGRVNECLLGMNVLKHLSDLGLPVSCANDNTGKQAAGKRLVRTKGTDGATLRDVFIEGIADEGLKLHLRQRRLEQPTCTFYDVREAALKLYGDDDDDEDVTICGISRHTNKENDSRQQTHREDTGVEERA</sequence>
<gene>
    <name evidence="2" type="ORF">ElyMa_006396400</name>
</gene>
<evidence type="ECO:0000313" key="3">
    <source>
        <dbReference type="Proteomes" id="UP000762676"/>
    </source>
</evidence>
<proteinExistence type="predicted"/>